<feature type="region of interest" description="Disordered" evidence="5">
    <location>
        <begin position="1"/>
        <end position="52"/>
    </location>
</feature>
<keyword evidence="8" id="KW-1185">Reference proteome</keyword>
<evidence type="ECO:0000256" key="1">
    <source>
        <dbReference type="ARBA" id="ARBA00004173"/>
    </source>
</evidence>
<comment type="caution">
    <text evidence="7">The sequence shown here is derived from an EMBL/GenBank/DDBJ whole genome shotgun (WGS) entry which is preliminary data.</text>
</comment>
<gene>
    <name evidence="7" type="ORF">HPULCUR_009826</name>
</gene>
<evidence type="ECO:0000256" key="2">
    <source>
        <dbReference type="ARBA" id="ARBA00009540"/>
    </source>
</evidence>
<feature type="domain" description="TLDc" evidence="6">
    <location>
        <begin position="224"/>
        <end position="393"/>
    </location>
</feature>
<organism evidence="7 8">
    <name type="scientific">Helicostylum pulchrum</name>
    <dbReference type="NCBI Taxonomy" id="562976"/>
    <lineage>
        <taxon>Eukaryota</taxon>
        <taxon>Fungi</taxon>
        <taxon>Fungi incertae sedis</taxon>
        <taxon>Mucoromycota</taxon>
        <taxon>Mucoromycotina</taxon>
        <taxon>Mucoromycetes</taxon>
        <taxon>Mucorales</taxon>
        <taxon>Mucorineae</taxon>
        <taxon>Mucoraceae</taxon>
        <taxon>Helicostylum</taxon>
    </lineage>
</organism>
<comment type="subcellular location">
    <subcellularLocation>
        <location evidence="1">Mitochondrion</location>
    </subcellularLocation>
</comment>
<evidence type="ECO:0000313" key="7">
    <source>
        <dbReference type="EMBL" id="GAA5804338.1"/>
    </source>
</evidence>
<reference evidence="7 8" key="1">
    <citation type="submission" date="2024-04" db="EMBL/GenBank/DDBJ databases">
        <title>genome sequences of Mucor flavus KT1a and Helicostylum pulchrum KT1b strains isolation_sourced from the surface of a dry-aged beef.</title>
        <authorList>
            <person name="Toyotome T."/>
            <person name="Hosono M."/>
            <person name="Torimaru M."/>
            <person name="Fukuda K."/>
            <person name="Mikami N."/>
        </authorList>
    </citation>
    <scope>NUCLEOTIDE SEQUENCE [LARGE SCALE GENOMIC DNA]</scope>
    <source>
        <strain evidence="7 8">KT1b</strain>
    </source>
</reference>
<proteinExistence type="inferred from homology"/>
<dbReference type="EMBL" id="BAABUJ010000034">
    <property type="protein sequence ID" value="GAA5804338.1"/>
    <property type="molecule type" value="Genomic_DNA"/>
</dbReference>
<accession>A0ABP9YCM7</accession>
<dbReference type="Pfam" id="PF07534">
    <property type="entry name" value="TLD"/>
    <property type="match status" value="1"/>
</dbReference>
<keyword evidence="3" id="KW-0496">Mitochondrion</keyword>
<dbReference type="PROSITE" id="PS51886">
    <property type="entry name" value="TLDC"/>
    <property type="match status" value="1"/>
</dbReference>
<dbReference type="PANTHER" id="PTHR23354:SF62">
    <property type="entry name" value="MUSTARD, ISOFORM V"/>
    <property type="match status" value="1"/>
</dbReference>
<dbReference type="InterPro" id="IPR006571">
    <property type="entry name" value="TLDc_dom"/>
</dbReference>
<protein>
    <recommendedName>
        <fullName evidence="4">Oxidation resistance protein 1</fullName>
    </recommendedName>
</protein>
<dbReference type="PANTHER" id="PTHR23354">
    <property type="entry name" value="NUCLEOLAR PROTEIN 7/ESTROGEN RECEPTOR COACTIVATOR-RELATED"/>
    <property type="match status" value="1"/>
</dbReference>
<dbReference type="Proteomes" id="UP001476247">
    <property type="component" value="Unassembled WGS sequence"/>
</dbReference>
<feature type="compositionally biased region" description="Polar residues" evidence="5">
    <location>
        <begin position="1"/>
        <end position="10"/>
    </location>
</feature>
<evidence type="ECO:0000259" key="6">
    <source>
        <dbReference type="PROSITE" id="PS51886"/>
    </source>
</evidence>
<comment type="similarity">
    <text evidence="2">Belongs to the OXR1 family.</text>
</comment>
<sequence length="394" mass="43380">MKRLSTGSTPKQHHHSHHTSISSNKSPTSDKLFPLHRSVTDDKSNNHNSSSSPITKFVCKLLGFAGPKARPRLWHKSKSTTSITKSSVISSYQPNSASVISATSETAPPHHPPVRKPTTIKIVTPNPPGTLSSSVLDWDRASLPNSNQCLNHVDDDASSVSSTSSNSTVTSTINSSISCPANNSAAVDALVIASLIPTKTKITNLEFDNMPSIILQNRKPESEVVMTEEIAELVRPYIPRRYRIAQRWDLLYSLDQHGVSLASLYSLTRDYDGPCMMIIKDADKQIFGSYLSNTLSSQTHYYGTGECFLWKLSSGSKKDVPKIKTYPWTGKNDYMILSDSDFIAIGGGSGTFGLWLNSDLEKGYSNTCPTFDNECLSIKPDFECMEMEIWGFSI</sequence>
<name>A0ABP9YCM7_9FUNG</name>
<evidence type="ECO:0000256" key="5">
    <source>
        <dbReference type="SAM" id="MobiDB-lite"/>
    </source>
</evidence>
<evidence type="ECO:0000313" key="8">
    <source>
        <dbReference type="Proteomes" id="UP001476247"/>
    </source>
</evidence>
<dbReference type="SMART" id="SM00584">
    <property type="entry name" value="TLDc"/>
    <property type="match status" value="1"/>
</dbReference>
<evidence type="ECO:0000256" key="4">
    <source>
        <dbReference type="ARBA" id="ARBA00040604"/>
    </source>
</evidence>
<evidence type="ECO:0000256" key="3">
    <source>
        <dbReference type="ARBA" id="ARBA00023128"/>
    </source>
</evidence>